<proteinExistence type="predicted"/>
<feature type="chain" id="PRO_5045594399" evidence="1">
    <location>
        <begin position="22"/>
        <end position="108"/>
    </location>
</feature>
<reference evidence="2 3" key="1">
    <citation type="submission" date="2022-05" db="EMBL/GenBank/DDBJ databases">
        <authorList>
            <consortium name="Genoscope - CEA"/>
            <person name="William W."/>
        </authorList>
    </citation>
    <scope>NUCLEOTIDE SEQUENCE [LARGE SCALE GENOMIC DNA]</scope>
</reference>
<name>A0ABN8R7C0_9CNID</name>
<evidence type="ECO:0000256" key="1">
    <source>
        <dbReference type="SAM" id="SignalP"/>
    </source>
</evidence>
<gene>
    <name evidence="2" type="ORF">PLOB_00013997</name>
</gene>
<accession>A0ABN8R7C0</accession>
<protein>
    <submittedName>
        <fullName evidence="2">Uncharacterized protein</fullName>
    </submittedName>
</protein>
<evidence type="ECO:0000313" key="2">
    <source>
        <dbReference type="EMBL" id="CAH3173210.1"/>
    </source>
</evidence>
<feature type="signal peptide" evidence="1">
    <location>
        <begin position="1"/>
        <end position="21"/>
    </location>
</feature>
<dbReference type="Proteomes" id="UP001159405">
    <property type="component" value="Unassembled WGS sequence"/>
</dbReference>
<evidence type="ECO:0000313" key="3">
    <source>
        <dbReference type="Proteomes" id="UP001159405"/>
    </source>
</evidence>
<comment type="caution">
    <text evidence="2">The sequence shown here is derived from an EMBL/GenBank/DDBJ whole genome shotgun (WGS) entry which is preliminary data.</text>
</comment>
<sequence>MIVKSLFCSVLLLQTNLIVKGCSNCECDEGGALSSCQVPQCKPNHDLLIEETSCDAKGLKCCRMTCDGPGTMCLPDNAPNADLGQKSCKEGYKCVTAPSRLKRRLLIS</sequence>
<keyword evidence="3" id="KW-1185">Reference proteome</keyword>
<keyword evidence="1" id="KW-0732">Signal</keyword>
<dbReference type="EMBL" id="CALNXK010000179">
    <property type="protein sequence ID" value="CAH3173210.1"/>
    <property type="molecule type" value="Genomic_DNA"/>
</dbReference>
<organism evidence="2 3">
    <name type="scientific">Porites lobata</name>
    <dbReference type="NCBI Taxonomy" id="104759"/>
    <lineage>
        <taxon>Eukaryota</taxon>
        <taxon>Metazoa</taxon>
        <taxon>Cnidaria</taxon>
        <taxon>Anthozoa</taxon>
        <taxon>Hexacorallia</taxon>
        <taxon>Scleractinia</taxon>
        <taxon>Fungiina</taxon>
        <taxon>Poritidae</taxon>
        <taxon>Porites</taxon>
    </lineage>
</organism>